<dbReference type="RefSeq" id="WP_083619344.1">
    <property type="nucleotide sequence ID" value="NZ_LR735009.1"/>
</dbReference>
<dbReference type="Pfam" id="PF03649">
    <property type="entry name" value="UPF0014"/>
    <property type="match status" value="1"/>
</dbReference>
<keyword evidence="3 6" id="KW-0812">Transmembrane</keyword>
<evidence type="ECO:0000256" key="3">
    <source>
        <dbReference type="ARBA" id="ARBA00022692"/>
    </source>
</evidence>
<feature type="transmembrane region" description="Helical" evidence="6">
    <location>
        <begin position="37"/>
        <end position="60"/>
    </location>
</feature>
<feature type="transmembrane region" description="Helical" evidence="6">
    <location>
        <begin position="96"/>
        <end position="118"/>
    </location>
</feature>
<keyword evidence="8" id="KW-1185">Reference proteome</keyword>
<proteinExistence type="inferred from homology"/>
<dbReference type="PANTHER" id="PTHR30028">
    <property type="entry name" value="UPF0014 INNER MEMBRANE PROTEIN YBBM-RELATED"/>
    <property type="match status" value="1"/>
</dbReference>
<keyword evidence="5 6" id="KW-0472">Membrane</keyword>
<reference evidence="7" key="1">
    <citation type="submission" date="2019-10" db="EMBL/GenBank/DDBJ databases">
        <authorList>
            <consortium name="Genoscope - CEA"/>
            <person name="William W."/>
        </authorList>
    </citation>
    <scope>NUCLEOTIDE SEQUENCE [LARGE SCALE GENOMIC DNA]</scope>
    <source>
        <strain evidence="7">BBR_PRJEB10994</strain>
    </source>
</reference>
<evidence type="ECO:0000256" key="1">
    <source>
        <dbReference type="ARBA" id="ARBA00004141"/>
    </source>
</evidence>
<evidence type="ECO:0000313" key="8">
    <source>
        <dbReference type="Proteomes" id="UP000182190"/>
    </source>
</evidence>
<gene>
    <name evidence="7" type="ORF">PL9631_540068</name>
</gene>
<feature type="transmembrane region" description="Helical" evidence="6">
    <location>
        <begin position="225"/>
        <end position="247"/>
    </location>
</feature>
<evidence type="ECO:0008006" key="9">
    <source>
        <dbReference type="Google" id="ProtNLM"/>
    </source>
</evidence>
<comment type="subcellular location">
    <subcellularLocation>
        <location evidence="1">Membrane</location>
        <topology evidence="1">Multi-pass membrane protein</topology>
    </subcellularLocation>
</comment>
<dbReference type="Proteomes" id="UP000182190">
    <property type="component" value="Unassembled WGS sequence"/>
</dbReference>
<feature type="transmembrane region" description="Helical" evidence="6">
    <location>
        <begin position="66"/>
        <end position="84"/>
    </location>
</feature>
<sequence length="264" mass="28849">MSSSYIPISPEQLALSVLFILINIVLSLGLKLGLAQSLVIASVRMVVQLLLIGYVLNWLFTLSNPFPIIALAMIMTTIAGISGVNRTSRRFVGIYWRSLLSVFISSFLITNLTTLGIIQVKPWYDPQYFIPLLGMVLGNTLTGISLGLDRFMESLVNQRQKIETLLALGATRWEATHEEVKAAIRTGMIPMINSMMVMGIVSLPGMMTGQILAGANPLDAVRYQIIIIFAIASATALGTLGVVLLAWQALLNSSHQLCLDRLTK</sequence>
<feature type="transmembrane region" description="Helical" evidence="6">
    <location>
        <begin position="195"/>
        <end position="213"/>
    </location>
</feature>
<comment type="caution">
    <text evidence="7">The sequence shown here is derived from an EMBL/GenBank/DDBJ whole genome shotgun (WGS) entry which is preliminary data.</text>
</comment>
<dbReference type="AlphaFoldDB" id="A0A7Z9E3B1"/>
<evidence type="ECO:0000313" key="7">
    <source>
        <dbReference type="EMBL" id="VXD21139.1"/>
    </source>
</evidence>
<evidence type="ECO:0000256" key="5">
    <source>
        <dbReference type="ARBA" id="ARBA00023136"/>
    </source>
</evidence>
<name>A0A7Z9E3B1_9CYAN</name>
<protein>
    <recommendedName>
        <fullName evidence="9">YbbM seven transmembrane helix protein</fullName>
    </recommendedName>
</protein>
<dbReference type="OrthoDB" id="9791807at2"/>
<feature type="transmembrane region" description="Helical" evidence="6">
    <location>
        <begin position="12"/>
        <end position="30"/>
    </location>
</feature>
<dbReference type="PANTHER" id="PTHR30028:SF0">
    <property type="entry name" value="PROTEIN ALUMINUM SENSITIVE 3"/>
    <property type="match status" value="1"/>
</dbReference>
<accession>A0A7Z9E3B1</accession>
<evidence type="ECO:0000256" key="2">
    <source>
        <dbReference type="ARBA" id="ARBA00005268"/>
    </source>
</evidence>
<keyword evidence="4 6" id="KW-1133">Transmembrane helix</keyword>
<dbReference type="GO" id="GO:0005886">
    <property type="term" value="C:plasma membrane"/>
    <property type="evidence" value="ECO:0007669"/>
    <property type="project" value="TreeGrafter"/>
</dbReference>
<dbReference type="EMBL" id="CZCS02000195">
    <property type="protein sequence ID" value="VXD21139.1"/>
    <property type="molecule type" value="Genomic_DNA"/>
</dbReference>
<evidence type="ECO:0000256" key="6">
    <source>
        <dbReference type="SAM" id="Phobius"/>
    </source>
</evidence>
<feature type="transmembrane region" description="Helical" evidence="6">
    <location>
        <begin position="130"/>
        <end position="151"/>
    </location>
</feature>
<organism evidence="7 8">
    <name type="scientific">Planktothrix paucivesiculata PCC 9631</name>
    <dbReference type="NCBI Taxonomy" id="671071"/>
    <lineage>
        <taxon>Bacteria</taxon>
        <taxon>Bacillati</taxon>
        <taxon>Cyanobacteriota</taxon>
        <taxon>Cyanophyceae</taxon>
        <taxon>Oscillatoriophycideae</taxon>
        <taxon>Oscillatoriales</taxon>
        <taxon>Microcoleaceae</taxon>
        <taxon>Planktothrix</taxon>
    </lineage>
</organism>
<comment type="similarity">
    <text evidence="2">Belongs to the UPF0014 family.</text>
</comment>
<dbReference type="InterPro" id="IPR005226">
    <property type="entry name" value="UPF0014_fam"/>
</dbReference>
<evidence type="ECO:0000256" key="4">
    <source>
        <dbReference type="ARBA" id="ARBA00022989"/>
    </source>
</evidence>